<gene>
    <name evidence="1" type="ORF">B0H15DRAFT_465357</name>
</gene>
<dbReference type="SUPFAM" id="SSF52047">
    <property type="entry name" value="RNI-like"/>
    <property type="match status" value="1"/>
</dbReference>
<protein>
    <recommendedName>
        <fullName evidence="3">F-box domain-containing protein</fullName>
    </recommendedName>
</protein>
<evidence type="ECO:0000313" key="2">
    <source>
        <dbReference type="Proteomes" id="UP001222325"/>
    </source>
</evidence>
<dbReference type="GO" id="GO:0019005">
    <property type="term" value="C:SCF ubiquitin ligase complex"/>
    <property type="evidence" value="ECO:0007669"/>
    <property type="project" value="TreeGrafter"/>
</dbReference>
<reference evidence="1" key="1">
    <citation type="submission" date="2023-03" db="EMBL/GenBank/DDBJ databases">
        <title>Massive genome expansion in bonnet fungi (Mycena s.s.) driven by repeated elements and novel gene families across ecological guilds.</title>
        <authorList>
            <consortium name="Lawrence Berkeley National Laboratory"/>
            <person name="Harder C.B."/>
            <person name="Miyauchi S."/>
            <person name="Viragh M."/>
            <person name="Kuo A."/>
            <person name="Thoen E."/>
            <person name="Andreopoulos B."/>
            <person name="Lu D."/>
            <person name="Skrede I."/>
            <person name="Drula E."/>
            <person name="Henrissat B."/>
            <person name="Morin E."/>
            <person name="Kohler A."/>
            <person name="Barry K."/>
            <person name="LaButti K."/>
            <person name="Morin E."/>
            <person name="Salamov A."/>
            <person name="Lipzen A."/>
            <person name="Mereny Z."/>
            <person name="Hegedus B."/>
            <person name="Baldrian P."/>
            <person name="Stursova M."/>
            <person name="Weitz H."/>
            <person name="Taylor A."/>
            <person name="Grigoriev I.V."/>
            <person name="Nagy L.G."/>
            <person name="Martin F."/>
            <person name="Kauserud H."/>
        </authorList>
    </citation>
    <scope>NUCLEOTIDE SEQUENCE</scope>
    <source>
        <strain evidence="1">CBHHK173m</strain>
    </source>
</reference>
<dbReference type="PANTHER" id="PTHR13318:SF95">
    <property type="entry name" value="F-BOX PROTEIN YLR352W"/>
    <property type="match status" value="1"/>
</dbReference>
<dbReference type="InterPro" id="IPR032675">
    <property type="entry name" value="LRR_dom_sf"/>
</dbReference>
<sequence>MAVAQLSSSCLLRMKRCPRGNRPRKPPGPPLFRCCAFPTDIVLEIASFLQNTELLNLSSTSSRFQRLLLPMLYNTVSLDSTRACRSGLATLSAHPELCTYIRTLVIRPNYTIVCWPRTDGPIDESEIAQMIEGLVDKLEGLNKLTWCGVALPPDGLWVALRNGCPNLKKIDLTAGSRHLQPESELLKFGNLTAFSLCLEAPDRALGDLNLPAQLWTMLTERCPNLEELSLRLVSCSHRLRELERLASHTFPHLRALQLEIWFYHRDLALSQPSIELVGRFLSAHQAIRELSIYSYWGRAFPETLPLFLAPTALPQLRSFVGVYQHVAQLPHPAQLETLDLTGDPVSGASITAVASALRRLTALQSLDVRLADAQDASLLQAIIAACPGLTTLRIMFPVNFGKKTLRRISAAVQALPRLRALTLYKGHRLTDARMLRCARALLAGNPSLQEIQLASFAWPRCERRESGSYFVLVDARGRRYVDAWERGARSVYVGGGVFERRFRYFLDGGWYMVGDKGF</sequence>
<organism evidence="1 2">
    <name type="scientific">Mycena belliarum</name>
    <dbReference type="NCBI Taxonomy" id="1033014"/>
    <lineage>
        <taxon>Eukaryota</taxon>
        <taxon>Fungi</taxon>
        <taxon>Dikarya</taxon>
        <taxon>Basidiomycota</taxon>
        <taxon>Agaricomycotina</taxon>
        <taxon>Agaricomycetes</taxon>
        <taxon>Agaricomycetidae</taxon>
        <taxon>Agaricales</taxon>
        <taxon>Marasmiineae</taxon>
        <taxon>Mycenaceae</taxon>
        <taxon>Mycena</taxon>
    </lineage>
</organism>
<proteinExistence type="predicted"/>
<dbReference type="Gene3D" id="3.80.10.10">
    <property type="entry name" value="Ribonuclease Inhibitor"/>
    <property type="match status" value="1"/>
</dbReference>
<name>A0AAD6UJD4_9AGAR</name>
<accession>A0AAD6UJD4</accession>
<evidence type="ECO:0008006" key="3">
    <source>
        <dbReference type="Google" id="ProtNLM"/>
    </source>
</evidence>
<dbReference type="Proteomes" id="UP001222325">
    <property type="component" value="Unassembled WGS sequence"/>
</dbReference>
<evidence type="ECO:0000313" key="1">
    <source>
        <dbReference type="EMBL" id="KAJ7100949.1"/>
    </source>
</evidence>
<dbReference type="PANTHER" id="PTHR13318">
    <property type="entry name" value="PARTNER OF PAIRED, ISOFORM B-RELATED"/>
    <property type="match status" value="1"/>
</dbReference>
<keyword evidence="2" id="KW-1185">Reference proteome</keyword>
<dbReference type="EMBL" id="JARJCN010000005">
    <property type="protein sequence ID" value="KAJ7100949.1"/>
    <property type="molecule type" value="Genomic_DNA"/>
</dbReference>
<dbReference type="GO" id="GO:0031146">
    <property type="term" value="P:SCF-dependent proteasomal ubiquitin-dependent protein catabolic process"/>
    <property type="evidence" value="ECO:0007669"/>
    <property type="project" value="TreeGrafter"/>
</dbReference>
<dbReference type="AlphaFoldDB" id="A0AAD6UJD4"/>
<comment type="caution">
    <text evidence="1">The sequence shown here is derived from an EMBL/GenBank/DDBJ whole genome shotgun (WGS) entry which is preliminary data.</text>
</comment>